<feature type="region of interest" description="Disordered" evidence="1">
    <location>
        <begin position="1"/>
        <end position="56"/>
    </location>
</feature>
<feature type="compositionally biased region" description="Basic and acidic residues" evidence="1">
    <location>
        <begin position="309"/>
        <end position="325"/>
    </location>
</feature>
<feature type="region of interest" description="Disordered" evidence="1">
    <location>
        <begin position="206"/>
        <end position="325"/>
    </location>
</feature>
<sequence length="602" mass="66615">MVKTVKKKTAAEKSQTKSGKQKAEPVRKSALKEKGAKKNHDNHVKHSPSDNTVVPSTMKSSALEILKVLQGKKATASSIEEKVKVLADAAKKGKKVVLDEKAAKQIAQNARVEKVLPKLKAPATAPAVRTPPSKVHRTKSPPTPLQSETESAGSKGRARAAALDEAAKKASTEAEFDASNLSSFLDDLQKECARRGEEFNPASLAELLKSKALTPQAGAEDDEEEKPEESGSENEEEDDDQESVEGEEEEDAEDDPEQEVEEKDEDDEEAEGSDMEEEEEKRESDKTRKGNAPKSNGLAKAVAETKNGAQKEVRNSSTHKKEWDRFSTQCRSKAFPLQLAPMLKRKKTDLFGIWLDSEEDWDACVIEVERSQESSSLSRKQWTAIQVKDLRKTMPEAKLNELVTRRKEAGLYYNDEDWPDDGEEKCARAFVHELTKEKFGAKATSQVDAAMFQALTGEDGPLPAGLLPSIKTGTEAGAKRLFQALDDENKQVVKQKKENKDKDKSEELKPKTLSEQAGDKLQLTLEQATKARKLGIQLMALDYAKELSEQLKTHATAMESVYTSLCSATAKDPLDEREVKRILKDIDDKTSWFEKAEAGVFC</sequence>
<feature type="compositionally biased region" description="Basic and acidic residues" evidence="1">
    <location>
        <begin position="490"/>
        <end position="512"/>
    </location>
</feature>
<accession>A0ABP0J1G5</accession>
<comment type="caution">
    <text evidence="2">The sequence shown here is derived from an EMBL/GenBank/DDBJ whole genome shotgun (WGS) entry which is preliminary data.</text>
</comment>
<evidence type="ECO:0000256" key="1">
    <source>
        <dbReference type="SAM" id="MobiDB-lite"/>
    </source>
</evidence>
<reference evidence="2 3" key="1">
    <citation type="submission" date="2024-02" db="EMBL/GenBank/DDBJ databases">
        <authorList>
            <person name="Chen Y."/>
            <person name="Shah S."/>
            <person name="Dougan E. K."/>
            <person name="Thang M."/>
            <person name="Chan C."/>
        </authorList>
    </citation>
    <scope>NUCLEOTIDE SEQUENCE [LARGE SCALE GENOMIC DNA]</scope>
</reference>
<proteinExistence type="predicted"/>
<feature type="compositionally biased region" description="Acidic residues" evidence="1">
    <location>
        <begin position="219"/>
        <end position="280"/>
    </location>
</feature>
<evidence type="ECO:0000313" key="2">
    <source>
        <dbReference type="EMBL" id="CAK9008193.1"/>
    </source>
</evidence>
<dbReference type="EMBL" id="CAXAMN010004209">
    <property type="protein sequence ID" value="CAK9008193.1"/>
    <property type="molecule type" value="Genomic_DNA"/>
</dbReference>
<dbReference type="Proteomes" id="UP001642484">
    <property type="component" value="Unassembled WGS sequence"/>
</dbReference>
<name>A0ABP0J1G5_9DINO</name>
<feature type="compositionally biased region" description="Basic and acidic residues" evidence="1">
    <location>
        <begin position="9"/>
        <end position="48"/>
    </location>
</feature>
<protein>
    <submittedName>
        <fullName evidence="2">Uncharacterized protein</fullName>
    </submittedName>
</protein>
<evidence type="ECO:0000313" key="3">
    <source>
        <dbReference type="Proteomes" id="UP001642484"/>
    </source>
</evidence>
<feature type="compositionally biased region" description="Low complexity" evidence="1">
    <location>
        <begin position="118"/>
        <end position="132"/>
    </location>
</feature>
<keyword evidence="3" id="KW-1185">Reference proteome</keyword>
<organism evidence="2 3">
    <name type="scientific">Durusdinium trenchii</name>
    <dbReference type="NCBI Taxonomy" id="1381693"/>
    <lineage>
        <taxon>Eukaryota</taxon>
        <taxon>Sar</taxon>
        <taxon>Alveolata</taxon>
        <taxon>Dinophyceae</taxon>
        <taxon>Suessiales</taxon>
        <taxon>Symbiodiniaceae</taxon>
        <taxon>Durusdinium</taxon>
    </lineage>
</organism>
<feature type="compositionally biased region" description="Low complexity" evidence="1">
    <location>
        <begin position="151"/>
        <end position="164"/>
    </location>
</feature>
<feature type="region of interest" description="Disordered" evidence="1">
    <location>
        <begin position="117"/>
        <end position="182"/>
    </location>
</feature>
<feature type="region of interest" description="Disordered" evidence="1">
    <location>
        <begin position="490"/>
        <end position="515"/>
    </location>
</feature>
<gene>
    <name evidence="2" type="ORF">CCMP2556_LOCUS9153</name>
</gene>